<feature type="domain" description="HTH merR-type" evidence="2">
    <location>
        <begin position="9"/>
        <end position="78"/>
    </location>
</feature>
<dbReference type="Pfam" id="PF13411">
    <property type="entry name" value="MerR_1"/>
    <property type="match status" value="1"/>
</dbReference>
<gene>
    <name evidence="3" type="ORF">E0D97_01990</name>
</gene>
<proteinExistence type="predicted"/>
<dbReference type="PRINTS" id="PR00040">
    <property type="entry name" value="HTHMERR"/>
</dbReference>
<sequence length="139" mass="15748">MKDFTNARGYPIGEMSRRTGVNIETIRYYERIGIMPEPDRTAGGNRQYDHDQLKRLSFVRRSRELGFSLEEIRALLEMVDRDDFTCGEVHALTTGHLASVRQRIATLRKLEKALAGMAAECSKGDVPDCPIVDMLFDAP</sequence>
<dbReference type="SUPFAM" id="SSF46955">
    <property type="entry name" value="Putative DNA-binding domain"/>
    <property type="match status" value="1"/>
</dbReference>
<dbReference type="PANTHER" id="PTHR30204:SF92">
    <property type="entry name" value="HTH-TYPE TRANSCRIPTIONAL REGULATOR ZNTR"/>
    <property type="match status" value="1"/>
</dbReference>
<dbReference type="InterPro" id="IPR000551">
    <property type="entry name" value="MerR-type_HTH_dom"/>
</dbReference>
<dbReference type="Gene3D" id="1.10.1660.10">
    <property type="match status" value="1"/>
</dbReference>
<dbReference type="PROSITE" id="PS00552">
    <property type="entry name" value="HTH_MERR_1"/>
    <property type="match status" value="1"/>
</dbReference>
<evidence type="ECO:0000256" key="1">
    <source>
        <dbReference type="ARBA" id="ARBA00023125"/>
    </source>
</evidence>
<dbReference type="CDD" id="cd04785">
    <property type="entry name" value="HTH_CadR-PbrR-like"/>
    <property type="match status" value="1"/>
</dbReference>
<dbReference type="OrthoDB" id="9802944at2"/>
<dbReference type="GO" id="GO:0003700">
    <property type="term" value="F:DNA-binding transcription factor activity"/>
    <property type="evidence" value="ECO:0007669"/>
    <property type="project" value="InterPro"/>
</dbReference>
<protein>
    <submittedName>
        <fullName evidence="3">MerR family transcriptional regulator</fullName>
    </submittedName>
</protein>
<dbReference type="AlphaFoldDB" id="A0A4R0PEJ6"/>
<keyword evidence="1" id="KW-0238">DNA-binding</keyword>
<dbReference type="InterPro" id="IPR047057">
    <property type="entry name" value="MerR_fam"/>
</dbReference>
<dbReference type="EMBL" id="SJST01000001">
    <property type="protein sequence ID" value="TCD16227.1"/>
    <property type="molecule type" value="Genomic_DNA"/>
</dbReference>
<dbReference type="GO" id="GO:0003677">
    <property type="term" value="F:DNA binding"/>
    <property type="evidence" value="ECO:0007669"/>
    <property type="project" value="UniProtKB-KW"/>
</dbReference>
<dbReference type="PANTHER" id="PTHR30204">
    <property type="entry name" value="REDOX-CYCLING DRUG-SENSING TRANSCRIPTIONAL ACTIVATOR SOXR"/>
    <property type="match status" value="1"/>
</dbReference>
<evidence type="ECO:0000313" key="3">
    <source>
        <dbReference type="EMBL" id="TCD16227.1"/>
    </source>
</evidence>
<keyword evidence="4" id="KW-1185">Reference proteome</keyword>
<dbReference type="Proteomes" id="UP000291301">
    <property type="component" value="Unassembled WGS sequence"/>
</dbReference>
<accession>A0A4R0PEJ6</accession>
<dbReference type="RefSeq" id="WP_131564909.1">
    <property type="nucleotide sequence ID" value="NZ_JAINFK010000001.1"/>
</dbReference>
<organism evidence="3 4">
    <name type="scientific">Oricola cellulosilytica</name>
    <dbReference type="NCBI Taxonomy" id="1429082"/>
    <lineage>
        <taxon>Bacteria</taxon>
        <taxon>Pseudomonadati</taxon>
        <taxon>Pseudomonadota</taxon>
        <taxon>Alphaproteobacteria</taxon>
        <taxon>Hyphomicrobiales</taxon>
        <taxon>Ahrensiaceae</taxon>
        <taxon>Oricola</taxon>
    </lineage>
</organism>
<reference evidence="3 4" key="1">
    <citation type="journal article" date="2015" name="Antonie Van Leeuwenhoek">
        <title>Oricola cellulosilytica gen. nov., sp. nov., a cellulose-degrading bacterium of the family Phyllobacteriaceae isolated from surface seashore water, and emended descriptions of Mesorhizobium loti and Phyllobacterium myrsinacearum.</title>
        <authorList>
            <person name="Hameed A."/>
            <person name="Shahina M."/>
            <person name="Lai W.A."/>
            <person name="Lin S.Y."/>
            <person name="Young L.S."/>
            <person name="Liu Y.C."/>
            <person name="Hsu Y.H."/>
            <person name="Young C.C."/>
        </authorList>
    </citation>
    <scope>NUCLEOTIDE SEQUENCE [LARGE SCALE GENOMIC DNA]</scope>
    <source>
        <strain evidence="3 4">KCTC 52183</strain>
    </source>
</reference>
<dbReference type="PROSITE" id="PS50937">
    <property type="entry name" value="HTH_MERR_2"/>
    <property type="match status" value="1"/>
</dbReference>
<name>A0A4R0PEJ6_9HYPH</name>
<evidence type="ECO:0000259" key="2">
    <source>
        <dbReference type="PROSITE" id="PS50937"/>
    </source>
</evidence>
<evidence type="ECO:0000313" key="4">
    <source>
        <dbReference type="Proteomes" id="UP000291301"/>
    </source>
</evidence>
<dbReference type="SMART" id="SM00422">
    <property type="entry name" value="HTH_MERR"/>
    <property type="match status" value="1"/>
</dbReference>
<comment type="caution">
    <text evidence="3">The sequence shown here is derived from an EMBL/GenBank/DDBJ whole genome shotgun (WGS) entry which is preliminary data.</text>
</comment>
<dbReference type="InterPro" id="IPR009061">
    <property type="entry name" value="DNA-bd_dom_put_sf"/>
</dbReference>